<dbReference type="SUPFAM" id="SSF55856">
    <property type="entry name" value="Cytochrome b5-like heme/steroid binding domain"/>
    <property type="match status" value="1"/>
</dbReference>
<organism evidence="14 15">
    <name type="scientific">Dissophora globulifera</name>
    <dbReference type="NCBI Taxonomy" id="979702"/>
    <lineage>
        <taxon>Eukaryota</taxon>
        <taxon>Fungi</taxon>
        <taxon>Fungi incertae sedis</taxon>
        <taxon>Mucoromycota</taxon>
        <taxon>Mortierellomycotina</taxon>
        <taxon>Mortierellomycetes</taxon>
        <taxon>Mortierellales</taxon>
        <taxon>Mortierellaceae</taxon>
        <taxon>Dissophora</taxon>
    </lineage>
</organism>
<dbReference type="PANTHER" id="PTHR13734:SF5">
    <property type="entry name" value="CCA TRNA NUCLEOTIDYLTRANSFERASE, MITOCHONDRIAL"/>
    <property type="match status" value="1"/>
</dbReference>
<evidence type="ECO:0000256" key="10">
    <source>
        <dbReference type="ARBA" id="ARBA00022884"/>
    </source>
</evidence>
<dbReference type="InterPro" id="IPR001199">
    <property type="entry name" value="Cyt_B5-like_heme/steroid-bd"/>
</dbReference>
<dbReference type="InterPro" id="IPR009075">
    <property type="entry name" value="AcylCo_DH/oxidase_C"/>
</dbReference>
<dbReference type="InterPro" id="IPR006091">
    <property type="entry name" value="Acyl-CoA_Oxase/DH_mid-dom"/>
</dbReference>
<dbReference type="InterPro" id="IPR036250">
    <property type="entry name" value="AcylCo_DH-like_C"/>
</dbReference>
<keyword evidence="5" id="KW-0285">Flavoprotein</keyword>
<dbReference type="PANTHER" id="PTHR13734">
    <property type="entry name" value="TRNA-NUCLEOTIDYLTRANSFERASE"/>
    <property type="match status" value="1"/>
</dbReference>
<comment type="caution">
    <text evidence="14">The sequence shown here is derived from an EMBL/GenBank/DDBJ whole genome shotgun (WGS) entry which is preliminary data.</text>
</comment>
<keyword evidence="8" id="KW-0547">Nucleotide-binding</keyword>
<evidence type="ECO:0000313" key="15">
    <source>
        <dbReference type="Proteomes" id="UP000738325"/>
    </source>
</evidence>
<evidence type="ECO:0000259" key="13">
    <source>
        <dbReference type="PROSITE" id="PS50255"/>
    </source>
</evidence>
<dbReference type="InterPro" id="IPR002646">
    <property type="entry name" value="PolA_pol_head_dom"/>
</dbReference>
<evidence type="ECO:0000256" key="12">
    <source>
        <dbReference type="RuleBase" id="RU003953"/>
    </source>
</evidence>
<evidence type="ECO:0000256" key="5">
    <source>
        <dbReference type="ARBA" id="ARBA00022630"/>
    </source>
</evidence>
<dbReference type="GO" id="GO:0016627">
    <property type="term" value="F:oxidoreductase activity, acting on the CH-CH group of donors"/>
    <property type="evidence" value="ECO:0007669"/>
    <property type="project" value="InterPro"/>
</dbReference>
<evidence type="ECO:0000256" key="11">
    <source>
        <dbReference type="ARBA" id="ARBA00023004"/>
    </source>
</evidence>
<dbReference type="Gene3D" id="1.10.3090.10">
    <property type="entry name" value="cca-adding enzyme, domain 2"/>
    <property type="match status" value="1"/>
</dbReference>
<dbReference type="GO" id="GO:0001680">
    <property type="term" value="P:tRNA 3'-terminal CCA addition"/>
    <property type="evidence" value="ECO:0007669"/>
    <property type="project" value="UniProtKB-ARBA"/>
</dbReference>
<dbReference type="GO" id="GO:0020037">
    <property type="term" value="F:heme binding"/>
    <property type="evidence" value="ECO:0007669"/>
    <property type="project" value="InterPro"/>
</dbReference>
<keyword evidence="11" id="KW-0408">Iron</keyword>
<evidence type="ECO:0000256" key="1">
    <source>
        <dbReference type="ARBA" id="ARBA00001974"/>
    </source>
</evidence>
<sequence length="1152" mass="129207">MSGYFTVSQVAAHSSENDCWVIIHDKVYDVSSFLNDHPGGKKIILKNAGTDATRQFDAFHNPGVLEKYGALCIGSVGEPPKEGAQVVPSASSEDDEFQFGDMVPFGDPSWYQQWGSPYYRDSHRRLRRYVRKFVDTDIMPFAHEWDEAKQVPMFLFKKCAEMGILAAVAGNGVLPTEFFDIENTTLFRGGDNAIVPPSDYDAFHGFIIFDELSRCGSGGVLWGILGGLGIGLPPIIKYGSEELKHRIVPEVLAGRKTICLAITEPAAGSDVANLTCVANEHGDGFIVNGEKKWITNGTFADYFTTAVRTGGEGMGGVSLLVIERGMPGVSTRQMKCSGVWSSGTAYINFEDVKVSRANIVGKENRGFKYIMNNFNHERMGIIIQANRLARVCLEEAIKYGSKRKTFGVKLVNHPVLRNKLAHMARQIEATHAWTENVLYQTVTMPEELQMIKLGGPIALLKAQATQTLEYCAREASQIFGGLAYTRGGQGEKVERIYREVRAYAIPGGSEEIMLDLGMRQSIKVATSMYGAKLQEPDFVNDRHDRESDVADIARVVNEPTSLRSRPLVIRLSKREIKVCGILDQTARHYESSKGQRLCPRLVGGWVRDKLLGLVCNDMDVAVESMMGYEFASLVNNELTSRGQDTKAIAKIAINREKAKYLETATMVLHGVPMDFANLRPGHYGELGGVSNDQVFGSPYEDAYHRDFTINALFYNIRADSVEDYTGKGLDDLRNGVIRTPLRAYETFWQDPLRVIRCIRFAAGFHFQIAEDTKQAMLDPRIKEALRTKISPERVGAELSKIIRDRRGRPEAMRLLWEMGLFDEVIRQPVTSVLVRGVSEIRGTRSDTEDAFKLAWIMEWLTRINGEVSGSSTEVHNDALFQPELDAGRESLLKQTQDASIASHLYPLLTEEPLPNIPRHSAPKPDVNPYRISEQNLIYGSMLYPYRNVIVTHNNKQMPASSWIYKHCLKRRSIDIHVIDTFYQHIDTVRMLVDSLAKEPPLDNTLQLKSETLEIGTWIRQVSGLQAVSQRWPCIAMFGLGVDLLPKFELLKQGILDEASKATIAKYNTLLSRAQSYQISDCFSWRHIIDDSELMKTYGILAGPQVSLLLGEMMRWQLQHPTSSKDECLAWLVARHPPNSFQINHIHNDASEV</sequence>
<gene>
    <name evidence="14" type="ORF">BGZ99_004636</name>
</gene>
<evidence type="ECO:0000256" key="3">
    <source>
        <dbReference type="ARBA" id="ARBA00009347"/>
    </source>
</evidence>
<dbReference type="InterPro" id="IPR013786">
    <property type="entry name" value="AcylCoA_DH/ox_N"/>
</dbReference>
<dbReference type="InterPro" id="IPR009100">
    <property type="entry name" value="AcylCoA_DH/oxidase_NM_dom_sf"/>
</dbReference>
<dbReference type="SUPFAM" id="SSF81301">
    <property type="entry name" value="Nucleotidyltransferase"/>
    <property type="match status" value="1"/>
</dbReference>
<dbReference type="EMBL" id="JAAAIP010000291">
    <property type="protein sequence ID" value="KAG0320254.1"/>
    <property type="molecule type" value="Genomic_DNA"/>
</dbReference>
<comment type="similarity">
    <text evidence="3">Belongs to the acyl-CoA dehydrogenase family.</text>
</comment>
<comment type="similarity">
    <text evidence="2 12">Belongs to the tRNA nucleotidyltransferase/poly(A) polymerase family.</text>
</comment>
<evidence type="ECO:0000313" key="14">
    <source>
        <dbReference type="EMBL" id="KAG0320254.1"/>
    </source>
</evidence>
<dbReference type="Gene3D" id="1.10.540.10">
    <property type="entry name" value="Acyl-CoA dehydrogenase/oxidase, N-terminal domain"/>
    <property type="match status" value="1"/>
</dbReference>
<dbReference type="Pfam" id="PF01743">
    <property type="entry name" value="PolyA_pol"/>
    <property type="match status" value="1"/>
</dbReference>
<evidence type="ECO:0000256" key="8">
    <source>
        <dbReference type="ARBA" id="ARBA00022741"/>
    </source>
</evidence>
<dbReference type="CDD" id="cd05398">
    <property type="entry name" value="NT_ClassII-CCAase"/>
    <property type="match status" value="1"/>
</dbReference>
<dbReference type="GO" id="GO:0050660">
    <property type="term" value="F:flavin adenine dinucleotide binding"/>
    <property type="evidence" value="ECO:0007669"/>
    <property type="project" value="InterPro"/>
</dbReference>
<dbReference type="Pfam" id="PF02770">
    <property type="entry name" value="Acyl-CoA_dh_M"/>
    <property type="match status" value="1"/>
</dbReference>
<dbReference type="PRINTS" id="PR00363">
    <property type="entry name" value="CYTOCHROMEB5"/>
</dbReference>
<evidence type="ECO:0000256" key="9">
    <source>
        <dbReference type="ARBA" id="ARBA00022827"/>
    </source>
</evidence>
<dbReference type="InterPro" id="IPR037069">
    <property type="entry name" value="AcylCoA_DH/ox_N_sf"/>
</dbReference>
<dbReference type="GO" id="GO:0046872">
    <property type="term" value="F:metal ion binding"/>
    <property type="evidence" value="ECO:0007669"/>
    <property type="project" value="UniProtKB-KW"/>
</dbReference>
<dbReference type="SUPFAM" id="SSF47203">
    <property type="entry name" value="Acyl-CoA dehydrogenase C-terminal domain-like"/>
    <property type="match status" value="1"/>
</dbReference>
<dbReference type="Proteomes" id="UP000738325">
    <property type="component" value="Unassembled WGS sequence"/>
</dbReference>
<reference evidence="14" key="1">
    <citation type="journal article" date="2020" name="Fungal Divers.">
        <title>Resolving the Mortierellaceae phylogeny through synthesis of multi-gene phylogenetics and phylogenomics.</title>
        <authorList>
            <person name="Vandepol N."/>
            <person name="Liber J."/>
            <person name="Desiro A."/>
            <person name="Na H."/>
            <person name="Kennedy M."/>
            <person name="Barry K."/>
            <person name="Grigoriev I.V."/>
            <person name="Miller A.N."/>
            <person name="O'Donnell K."/>
            <person name="Stajich J.E."/>
            <person name="Bonito G."/>
        </authorList>
    </citation>
    <scope>NUCLEOTIDE SEQUENCE</scope>
    <source>
        <strain evidence="14">REB-010B</strain>
    </source>
</reference>
<keyword evidence="10 12" id="KW-0694">RNA-binding</keyword>
<evidence type="ECO:0000256" key="6">
    <source>
        <dbReference type="ARBA" id="ARBA00022679"/>
    </source>
</evidence>
<dbReference type="Gene3D" id="3.10.120.10">
    <property type="entry name" value="Cytochrome b5-like heme/steroid binding domain"/>
    <property type="match status" value="1"/>
</dbReference>
<keyword evidence="9" id="KW-0274">FAD</keyword>
<keyword evidence="6 12" id="KW-0808">Transferase</keyword>
<dbReference type="SUPFAM" id="SSF56645">
    <property type="entry name" value="Acyl-CoA dehydrogenase NM domain-like"/>
    <property type="match status" value="1"/>
</dbReference>
<dbReference type="GO" id="GO:0052927">
    <property type="term" value="F:CC tRNA cytidylyltransferase activity"/>
    <property type="evidence" value="ECO:0007669"/>
    <property type="project" value="TreeGrafter"/>
</dbReference>
<dbReference type="Gene3D" id="1.20.140.10">
    <property type="entry name" value="Butyryl-CoA Dehydrogenase, subunit A, domain 3"/>
    <property type="match status" value="1"/>
</dbReference>
<dbReference type="GO" id="GO:0052929">
    <property type="term" value="F:ATP:3'-cytidine-cytidine-tRNA adenylyltransferase activity"/>
    <property type="evidence" value="ECO:0007669"/>
    <property type="project" value="TreeGrafter"/>
</dbReference>
<dbReference type="InterPro" id="IPR043519">
    <property type="entry name" value="NT_sf"/>
</dbReference>
<dbReference type="AlphaFoldDB" id="A0A9P6RM08"/>
<dbReference type="SMART" id="SM01117">
    <property type="entry name" value="Cyt-b5"/>
    <property type="match status" value="1"/>
</dbReference>
<keyword evidence="4" id="KW-0349">Heme</keyword>
<keyword evidence="15" id="KW-1185">Reference proteome</keyword>
<dbReference type="InterPro" id="IPR046373">
    <property type="entry name" value="Acyl-CoA_Oxase/DH_mid-dom_sf"/>
</dbReference>
<dbReference type="InterPro" id="IPR036400">
    <property type="entry name" value="Cyt_B5-like_heme/steroid_sf"/>
</dbReference>
<evidence type="ECO:0000256" key="4">
    <source>
        <dbReference type="ARBA" id="ARBA00022617"/>
    </source>
</evidence>
<dbReference type="PROSITE" id="PS00191">
    <property type="entry name" value="CYTOCHROME_B5_1"/>
    <property type="match status" value="1"/>
</dbReference>
<dbReference type="Pfam" id="PF12627">
    <property type="entry name" value="PolyA_pol_RNAbd"/>
    <property type="match status" value="1"/>
</dbReference>
<dbReference type="Pfam" id="PF00441">
    <property type="entry name" value="Acyl-CoA_dh_1"/>
    <property type="match status" value="1"/>
</dbReference>
<keyword evidence="7" id="KW-0479">Metal-binding</keyword>
<dbReference type="GO" id="GO:0003723">
    <property type="term" value="F:RNA binding"/>
    <property type="evidence" value="ECO:0007669"/>
    <property type="project" value="UniProtKB-KW"/>
</dbReference>
<name>A0A9P6RM08_9FUNG</name>
<accession>A0A9P6RM08</accession>
<dbReference type="Gene3D" id="2.40.110.10">
    <property type="entry name" value="Butyryl-CoA Dehydrogenase, subunit A, domain 2"/>
    <property type="match status" value="1"/>
</dbReference>
<protein>
    <recommendedName>
        <fullName evidence="13">Cytochrome b5 heme-binding domain-containing protein</fullName>
    </recommendedName>
</protein>
<dbReference type="PROSITE" id="PS50255">
    <property type="entry name" value="CYTOCHROME_B5_2"/>
    <property type="match status" value="1"/>
</dbReference>
<dbReference type="OrthoDB" id="2588832at2759"/>
<evidence type="ECO:0000256" key="7">
    <source>
        <dbReference type="ARBA" id="ARBA00022723"/>
    </source>
</evidence>
<dbReference type="InterPro" id="IPR032828">
    <property type="entry name" value="PolyA_RNA-bd"/>
</dbReference>
<proteinExistence type="inferred from homology"/>
<dbReference type="InterPro" id="IPR018506">
    <property type="entry name" value="Cyt_B5_heme-BS"/>
</dbReference>
<dbReference type="Pfam" id="PF00173">
    <property type="entry name" value="Cyt-b5"/>
    <property type="match status" value="1"/>
</dbReference>
<dbReference type="SUPFAM" id="SSF81891">
    <property type="entry name" value="Poly A polymerase C-terminal region-like"/>
    <property type="match status" value="1"/>
</dbReference>
<evidence type="ECO:0000256" key="2">
    <source>
        <dbReference type="ARBA" id="ARBA00007265"/>
    </source>
</evidence>
<comment type="cofactor">
    <cofactor evidence="1">
        <name>FAD</name>
        <dbReference type="ChEBI" id="CHEBI:57692"/>
    </cofactor>
</comment>
<feature type="domain" description="Cytochrome b5 heme-binding" evidence="13">
    <location>
        <begin position="2"/>
        <end position="77"/>
    </location>
</feature>
<dbReference type="Gene3D" id="3.30.460.10">
    <property type="entry name" value="Beta Polymerase, domain 2"/>
    <property type="match status" value="1"/>
</dbReference>
<dbReference type="Pfam" id="PF02771">
    <property type="entry name" value="Acyl-CoA_dh_N"/>
    <property type="match status" value="2"/>
</dbReference>